<reference evidence="1" key="1">
    <citation type="submission" date="2018-05" db="EMBL/GenBank/DDBJ databases">
        <authorList>
            <person name="Lanie J.A."/>
            <person name="Ng W.-L."/>
            <person name="Kazmierczak K.M."/>
            <person name="Andrzejewski T.M."/>
            <person name="Davidsen T.M."/>
            <person name="Wayne K.J."/>
            <person name="Tettelin H."/>
            <person name="Glass J.I."/>
            <person name="Rusch D."/>
            <person name="Podicherti R."/>
            <person name="Tsui H.-C.T."/>
            <person name="Winkler M.E."/>
        </authorList>
    </citation>
    <scope>NUCLEOTIDE SEQUENCE</scope>
</reference>
<dbReference type="AlphaFoldDB" id="A0A382IGC5"/>
<gene>
    <name evidence="1" type="ORF">METZ01_LOCUS251141</name>
</gene>
<name>A0A382IGC5_9ZZZZ</name>
<accession>A0A382IGC5</accession>
<organism evidence="1">
    <name type="scientific">marine metagenome</name>
    <dbReference type="NCBI Taxonomy" id="408172"/>
    <lineage>
        <taxon>unclassified sequences</taxon>
        <taxon>metagenomes</taxon>
        <taxon>ecological metagenomes</taxon>
    </lineage>
</organism>
<sequence>MVCRIVAVERDESTAEALQSEALQSFFSYWDGTVEPLAIRRLFPLRSIRLEPPAWPSAEAVAAVEEEMQAESAEAFLKLCEGN</sequence>
<dbReference type="EMBL" id="UINC01067017">
    <property type="protein sequence ID" value="SVB98287.1"/>
    <property type="molecule type" value="Genomic_DNA"/>
</dbReference>
<proteinExistence type="predicted"/>
<protein>
    <submittedName>
        <fullName evidence="1">Uncharacterized protein</fullName>
    </submittedName>
</protein>
<evidence type="ECO:0000313" key="1">
    <source>
        <dbReference type="EMBL" id="SVB98287.1"/>
    </source>
</evidence>